<dbReference type="RefSeq" id="WP_133767837.1">
    <property type="nucleotide sequence ID" value="NZ_BAAARP010000001.1"/>
</dbReference>
<sequence length="311" mass="34845">MSDERARRWPEPSPEELLKALRRAGWLLEQETATALDAAGFQVTQSWAYQDPDEGKSRELDVVGYKELFRDADANLRVSAQVIIECKESDMPYALIGRTTAPSAVPAERNDILAPAERVTYSNEVTPEGRRILYVSAAEYLRLHTLTANPWARDFEATQLVRLNKSKENWSASNDGIMQDVMAPLSKVLSILRGEQEAANGQWFMNKSARYSERYPAHLILYFPLVVTSAPLFKVDATNAPAQVTTAPWVTLRRRFNSASLKGTYRATVVNADGLEDYLESQVLGFANAVAEEVAAKPARFVTDRDLSWSR</sequence>
<reference evidence="1 2" key="1">
    <citation type="submission" date="2019-03" db="EMBL/GenBank/DDBJ databases">
        <title>Genomic Encyclopedia of Archaeal and Bacterial Type Strains, Phase II (KMG-II): from individual species to whole genera.</title>
        <authorList>
            <person name="Goeker M."/>
        </authorList>
    </citation>
    <scope>NUCLEOTIDE SEQUENCE [LARGE SCALE GENOMIC DNA]</scope>
    <source>
        <strain evidence="1 2">DSM 24782</strain>
    </source>
</reference>
<dbReference type="Proteomes" id="UP000295344">
    <property type="component" value="Unassembled WGS sequence"/>
</dbReference>
<accession>A0A4R7FIS1</accession>
<comment type="caution">
    <text evidence="1">The sequence shown here is derived from an EMBL/GenBank/DDBJ whole genome shotgun (WGS) entry which is preliminary data.</text>
</comment>
<evidence type="ECO:0000313" key="2">
    <source>
        <dbReference type="Proteomes" id="UP000295344"/>
    </source>
</evidence>
<organism evidence="1 2">
    <name type="scientific">Amnibacterium kyonggiense</name>
    <dbReference type="NCBI Taxonomy" id="595671"/>
    <lineage>
        <taxon>Bacteria</taxon>
        <taxon>Bacillati</taxon>
        <taxon>Actinomycetota</taxon>
        <taxon>Actinomycetes</taxon>
        <taxon>Micrococcales</taxon>
        <taxon>Microbacteriaceae</taxon>
        <taxon>Amnibacterium</taxon>
    </lineage>
</organism>
<dbReference type="OrthoDB" id="3384183at2"/>
<protein>
    <submittedName>
        <fullName evidence="1">Uncharacterized protein</fullName>
    </submittedName>
</protein>
<keyword evidence="2" id="KW-1185">Reference proteome</keyword>
<dbReference type="EMBL" id="SOAM01000005">
    <property type="protein sequence ID" value="TDS74504.1"/>
    <property type="molecule type" value="Genomic_DNA"/>
</dbReference>
<name>A0A4R7FIS1_9MICO</name>
<dbReference type="AlphaFoldDB" id="A0A4R7FIS1"/>
<gene>
    <name evidence="1" type="ORF">CLV52_3687</name>
</gene>
<evidence type="ECO:0000313" key="1">
    <source>
        <dbReference type="EMBL" id="TDS74504.1"/>
    </source>
</evidence>
<proteinExistence type="predicted"/>